<dbReference type="AlphaFoldDB" id="A0A841GWB5"/>
<evidence type="ECO:0000256" key="6">
    <source>
        <dbReference type="SAM" id="MobiDB-lite"/>
    </source>
</evidence>
<evidence type="ECO:0000256" key="1">
    <source>
        <dbReference type="ARBA" id="ARBA00005446"/>
    </source>
</evidence>
<feature type="domain" description="DEAD/DEAH-box helicase" evidence="7">
    <location>
        <begin position="85"/>
        <end position="144"/>
    </location>
</feature>
<evidence type="ECO:0000256" key="2">
    <source>
        <dbReference type="ARBA" id="ARBA00023125"/>
    </source>
</evidence>
<dbReference type="GO" id="GO:0005737">
    <property type="term" value="C:cytoplasm"/>
    <property type="evidence" value="ECO:0007669"/>
    <property type="project" value="TreeGrafter"/>
</dbReference>
<evidence type="ECO:0000313" key="8">
    <source>
        <dbReference type="EMBL" id="MBB6070054.1"/>
    </source>
</evidence>
<protein>
    <recommendedName>
        <fullName evidence="5">DNA 3'-5' helicase</fullName>
        <ecNumber evidence="5">5.6.2.4</ecNumber>
    </recommendedName>
</protein>
<keyword evidence="8" id="KW-0067">ATP-binding</keyword>
<evidence type="ECO:0000256" key="3">
    <source>
        <dbReference type="ARBA" id="ARBA00023235"/>
    </source>
</evidence>
<dbReference type="GO" id="GO:0009378">
    <property type="term" value="F:four-way junction helicase activity"/>
    <property type="evidence" value="ECO:0007669"/>
    <property type="project" value="TreeGrafter"/>
</dbReference>
<keyword evidence="8" id="KW-0347">Helicase</keyword>
<comment type="caution">
    <text evidence="8">The sequence shown here is derived from an EMBL/GenBank/DDBJ whole genome shotgun (WGS) entry which is preliminary data.</text>
</comment>
<keyword evidence="2" id="KW-0238">DNA-binding</keyword>
<name>A0A841GWB5_9BACT</name>
<dbReference type="Pfam" id="PF00270">
    <property type="entry name" value="DEAD"/>
    <property type="match status" value="1"/>
</dbReference>
<evidence type="ECO:0000256" key="4">
    <source>
        <dbReference type="ARBA" id="ARBA00034617"/>
    </source>
</evidence>
<dbReference type="EMBL" id="JACHIA010000003">
    <property type="protein sequence ID" value="MBB6070054.1"/>
    <property type="molecule type" value="Genomic_DNA"/>
</dbReference>
<keyword evidence="9" id="KW-1185">Reference proteome</keyword>
<dbReference type="InterPro" id="IPR027417">
    <property type="entry name" value="P-loop_NTPase"/>
</dbReference>
<evidence type="ECO:0000259" key="7">
    <source>
        <dbReference type="Pfam" id="PF00270"/>
    </source>
</evidence>
<dbReference type="PANTHER" id="PTHR13710:SF105">
    <property type="entry name" value="ATP-DEPENDENT DNA HELICASE Q1"/>
    <property type="match status" value="1"/>
</dbReference>
<dbReference type="GO" id="GO:0006310">
    <property type="term" value="P:DNA recombination"/>
    <property type="evidence" value="ECO:0007669"/>
    <property type="project" value="TreeGrafter"/>
</dbReference>
<keyword evidence="8" id="KW-0547">Nucleotide-binding</keyword>
<gene>
    <name evidence="8" type="ORF">HNQ61_001671</name>
</gene>
<dbReference type="SUPFAM" id="SSF52540">
    <property type="entry name" value="P-loop containing nucleoside triphosphate hydrolases"/>
    <property type="match status" value="1"/>
</dbReference>
<dbReference type="Gene3D" id="3.40.50.300">
    <property type="entry name" value="P-loop containing nucleotide triphosphate hydrolases"/>
    <property type="match status" value="1"/>
</dbReference>
<dbReference type="GO" id="GO:0043590">
    <property type="term" value="C:bacterial nucleoid"/>
    <property type="evidence" value="ECO:0007669"/>
    <property type="project" value="TreeGrafter"/>
</dbReference>
<keyword evidence="3" id="KW-0413">Isomerase</keyword>
<dbReference type="InterPro" id="IPR011545">
    <property type="entry name" value="DEAD/DEAH_box_helicase_dom"/>
</dbReference>
<dbReference type="GO" id="GO:0003677">
    <property type="term" value="F:DNA binding"/>
    <property type="evidence" value="ECO:0007669"/>
    <property type="project" value="UniProtKB-KW"/>
</dbReference>
<dbReference type="GO" id="GO:0030894">
    <property type="term" value="C:replisome"/>
    <property type="evidence" value="ECO:0007669"/>
    <property type="project" value="TreeGrafter"/>
</dbReference>
<feature type="compositionally biased region" description="Polar residues" evidence="6">
    <location>
        <begin position="34"/>
        <end position="53"/>
    </location>
</feature>
<sequence>MRGESAVSFAATEFEPALEEESVAMPPGAASRAQPASETPTPDQAPRESSSGGASAPWNGEESRDAGLDSAREVLRRYWGYDDFRPGQDRAVQNILGGGDSLTVMPTGGGKSICFQVPALLLPGVTLVVSPLISLMKDQVGTCRQGDAKR</sequence>
<evidence type="ECO:0000256" key="5">
    <source>
        <dbReference type="ARBA" id="ARBA00034808"/>
    </source>
</evidence>
<accession>A0A841GWB5</accession>
<dbReference type="PANTHER" id="PTHR13710">
    <property type="entry name" value="DNA HELICASE RECQ FAMILY MEMBER"/>
    <property type="match status" value="1"/>
</dbReference>
<keyword evidence="8" id="KW-0378">Hydrolase</keyword>
<comment type="similarity">
    <text evidence="1">Belongs to the helicase family. RecQ subfamily.</text>
</comment>
<evidence type="ECO:0000313" key="9">
    <source>
        <dbReference type="Proteomes" id="UP000582837"/>
    </source>
</evidence>
<feature type="region of interest" description="Disordered" evidence="6">
    <location>
        <begin position="1"/>
        <end position="67"/>
    </location>
</feature>
<reference evidence="8 9" key="1">
    <citation type="submission" date="2020-08" db="EMBL/GenBank/DDBJ databases">
        <title>Genomic Encyclopedia of Type Strains, Phase IV (KMG-IV): sequencing the most valuable type-strain genomes for metagenomic binning, comparative biology and taxonomic classification.</title>
        <authorList>
            <person name="Goeker M."/>
        </authorList>
    </citation>
    <scope>NUCLEOTIDE SEQUENCE [LARGE SCALE GENOMIC DNA]</scope>
    <source>
        <strain evidence="8 9">DSM 29007</strain>
    </source>
</reference>
<proteinExistence type="inferred from homology"/>
<dbReference type="Proteomes" id="UP000582837">
    <property type="component" value="Unassembled WGS sequence"/>
</dbReference>
<organism evidence="8 9">
    <name type="scientific">Longimicrobium terrae</name>
    <dbReference type="NCBI Taxonomy" id="1639882"/>
    <lineage>
        <taxon>Bacteria</taxon>
        <taxon>Pseudomonadati</taxon>
        <taxon>Gemmatimonadota</taxon>
        <taxon>Longimicrobiia</taxon>
        <taxon>Longimicrobiales</taxon>
        <taxon>Longimicrobiaceae</taxon>
        <taxon>Longimicrobium</taxon>
    </lineage>
</organism>
<dbReference type="EC" id="5.6.2.4" evidence="5"/>
<comment type="catalytic activity">
    <reaction evidence="4">
        <text>Couples ATP hydrolysis with the unwinding of duplex DNA by translocating in the 3'-5' direction.</text>
        <dbReference type="EC" id="5.6.2.4"/>
    </reaction>
</comment>
<dbReference type="GO" id="GO:0043138">
    <property type="term" value="F:3'-5' DNA helicase activity"/>
    <property type="evidence" value="ECO:0007669"/>
    <property type="project" value="UniProtKB-EC"/>
</dbReference>
<dbReference type="GO" id="GO:0005524">
    <property type="term" value="F:ATP binding"/>
    <property type="evidence" value="ECO:0007669"/>
    <property type="project" value="InterPro"/>
</dbReference>
<dbReference type="GO" id="GO:0006281">
    <property type="term" value="P:DNA repair"/>
    <property type="evidence" value="ECO:0007669"/>
    <property type="project" value="TreeGrafter"/>
</dbReference>